<dbReference type="EMBL" id="JAUIZM010000005">
    <property type="protein sequence ID" value="KAK1383461.1"/>
    <property type="molecule type" value="Genomic_DNA"/>
</dbReference>
<name>A0AAD8MS89_9APIA</name>
<accession>A0AAD8MS89</accession>
<proteinExistence type="predicted"/>
<sequence length="124" mass="14327">MTPTIRKHDFGCEKRKIKRRVQELVKSQAGVLDKFFVKESQVSCENQNLDDHVDVNVDDVNVNHTTTHNVKLILMPLFVILKLMNKSEFVLSIKLLKHVHYAIPSNHRSRKAKPPEIPMFAVVD</sequence>
<evidence type="ECO:0000313" key="2">
    <source>
        <dbReference type="Proteomes" id="UP001237642"/>
    </source>
</evidence>
<keyword evidence="2" id="KW-1185">Reference proteome</keyword>
<reference evidence="1" key="2">
    <citation type="submission" date="2023-05" db="EMBL/GenBank/DDBJ databases">
        <authorList>
            <person name="Schelkunov M.I."/>
        </authorList>
    </citation>
    <scope>NUCLEOTIDE SEQUENCE</scope>
    <source>
        <strain evidence="1">Hsosn_3</strain>
        <tissue evidence="1">Leaf</tissue>
    </source>
</reference>
<dbReference type="AlphaFoldDB" id="A0AAD8MS89"/>
<evidence type="ECO:0000313" key="1">
    <source>
        <dbReference type="EMBL" id="KAK1383461.1"/>
    </source>
</evidence>
<gene>
    <name evidence="1" type="ORF">POM88_021196</name>
</gene>
<organism evidence="1 2">
    <name type="scientific">Heracleum sosnowskyi</name>
    <dbReference type="NCBI Taxonomy" id="360622"/>
    <lineage>
        <taxon>Eukaryota</taxon>
        <taxon>Viridiplantae</taxon>
        <taxon>Streptophyta</taxon>
        <taxon>Embryophyta</taxon>
        <taxon>Tracheophyta</taxon>
        <taxon>Spermatophyta</taxon>
        <taxon>Magnoliopsida</taxon>
        <taxon>eudicotyledons</taxon>
        <taxon>Gunneridae</taxon>
        <taxon>Pentapetalae</taxon>
        <taxon>asterids</taxon>
        <taxon>campanulids</taxon>
        <taxon>Apiales</taxon>
        <taxon>Apiaceae</taxon>
        <taxon>Apioideae</taxon>
        <taxon>apioid superclade</taxon>
        <taxon>Tordylieae</taxon>
        <taxon>Tordyliinae</taxon>
        <taxon>Heracleum</taxon>
    </lineage>
</organism>
<dbReference type="Proteomes" id="UP001237642">
    <property type="component" value="Unassembled WGS sequence"/>
</dbReference>
<comment type="caution">
    <text evidence="1">The sequence shown here is derived from an EMBL/GenBank/DDBJ whole genome shotgun (WGS) entry which is preliminary data.</text>
</comment>
<reference evidence="1" key="1">
    <citation type="submission" date="2023-02" db="EMBL/GenBank/DDBJ databases">
        <title>Genome of toxic invasive species Heracleum sosnowskyi carries increased number of genes despite the absence of recent whole-genome duplications.</title>
        <authorList>
            <person name="Schelkunov M."/>
            <person name="Shtratnikova V."/>
            <person name="Makarenko M."/>
            <person name="Klepikova A."/>
            <person name="Omelchenko D."/>
            <person name="Novikova G."/>
            <person name="Obukhova E."/>
            <person name="Bogdanov V."/>
            <person name="Penin A."/>
            <person name="Logacheva M."/>
        </authorList>
    </citation>
    <scope>NUCLEOTIDE SEQUENCE</scope>
    <source>
        <strain evidence="1">Hsosn_3</strain>
        <tissue evidence="1">Leaf</tissue>
    </source>
</reference>
<protein>
    <submittedName>
        <fullName evidence="1">Uncharacterized protein</fullName>
    </submittedName>
</protein>